<evidence type="ECO:0000256" key="8">
    <source>
        <dbReference type="SAM" id="MobiDB-lite"/>
    </source>
</evidence>
<accession>A0A1J5SGX9</accession>
<evidence type="ECO:0000256" key="6">
    <source>
        <dbReference type="ARBA" id="ARBA00022989"/>
    </source>
</evidence>
<dbReference type="InterPro" id="IPR018076">
    <property type="entry name" value="T2SS_GspF_dom"/>
</dbReference>
<feature type="domain" description="Type II secretion system protein GspF" evidence="10">
    <location>
        <begin position="276"/>
        <end position="398"/>
    </location>
</feature>
<proteinExistence type="inferred from homology"/>
<dbReference type="PANTHER" id="PTHR30012">
    <property type="entry name" value="GENERAL SECRETION PATHWAY PROTEIN"/>
    <property type="match status" value="1"/>
</dbReference>
<dbReference type="InterPro" id="IPR042094">
    <property type="entry name" value="T2SS_GspF_sf"/>
</dbReference>
<evidence type="ECO:0000256" key="1">
    <source>
        <dbReference type="ARBA" id="ARBA00004429"/>
    </source>
</evidence>
<dbReference type="Pfam" id="PF00482">
    <property type="entry name" value="T2SSF"/>
    <property type="match status" value="2"/>
</dbReference>
<dbReference type="GO" id="GO:0005886">
    <property type="term" value="C:plasma membrane"/>
    <property type="evidence" value="ECO:0007669"/>
    <property type="project" value="UniProtKB-SubCell"/>
</dbReference>
<evidence type="ECO:0000256" key="2">
    <source>
        <dbReference type="ARBA" id="ARBA00005745"/>
    </source>
</evidence>
<dbReference type="PANTHER" id="PTHR30012:SF4">
    <property type="entry name" value="MSHA BIOGENESIS PROTEIN MSHG"/>
    <property type="match status" value="1"/>
</dbReference>
<dbReference type="EMBL" id="MLJW01000039">
    <property type="protein sequence ID" value="OIR07171.1"/>
    <property type="molecule type" value="Genomic_DNA"/>
</dbReference>
<keyword evidence="4" id="KW-0997">Cell inner membrane</keyword>
<comment type="similarity">
    <text evidence="2">Belongs to the GSP F family.</text>
</comment>
<feature type="transmembrane region" description="Helical" evidence="9">
    <location>
        <begin position="173"/>
        <end position="195"/>
    </location>
</feature>
<evidence type="ECO:0000259" key="10">
    <source>
        <dbReference type="Pfam" id="PF00482"/>
    </source>
</evidence>
<feature type="transmembrane region" description="Helical" evidence="9">
    <location>
        <begin position="215"/>
        <end position="241"/>
    </location>
</feature>
<gene>
    <name evidence="11" type="primary">epsF_12</name>
    <name evidence="11" type="ORF">GALL_107600</name>
</gene>
<dbReference type="GO" id="GO:0015628">
    <property type="term" value="P:protein secretion by the type II secretion system"/>
    <property type="evidence" value="ECO:0007669"/>
    <property type="project" value="TreeGrafter"/>
</dbReference>
<evidence type="ECO:0000256" key="4">
    <source>
        <dbReference type="ARBA" id="ARBA00022519"/>
    </source>
</evidence>
<feature type="region of interest" description="Disordered" evidence="8">
    <location>
        <begin position="1"/>
        <end position="22"/>
    </location>
</feature>
<keyword evidence="5 9" id="KW-0812">Transmembrane</keyword>
<evidence type="ECO:0000313" key="11">
    <source>
        <dbReference type="EMBL" id="OIR07171.1"/>
    </source>
</evidence>
<reference evidence="11" key="1">
    <citation type="submission" date="2016-10" db="EMBL/GenBank/DDBJ databases">
        <title>Sequence of Gallionella enrichment culture.</title>
        <authorList>
            <person name="Poehlein A."/>
            <person name="Muehling M."/>
            <person name="Daniel R."/>
        </authorList>
    </citation>
    <scope>NUCLEOTIDE SEQUENCE</scope>
</reference>
<dbReference type="FunFam" id="1.20.81.30:FF:000001">
    <property type="entry name" value="Type II secretion system protein F"/>
    <property type="match status" value="2"/>
</dbReference>
<dbReference type="PRINTS" id="PR00812">
    <property type="entry name" value="BCTERIALGSPF"/>
</dbReference>
<evidence type="ECO:0000256" key="3">
    <source>
        <dbReference type="ARBA" id="ARBA00022475"/>
    </source>
</evidence>
<name>A0A1J5SGX9_9ZZZZ</name>
<protein>
    <submittedName>
        <fullName evidence="11">Type II secretion system protein F</fullName>
    </submittedName>
</protein>
<organism evidence="11">
    <name type="scientific">mine drainage metagenome</name>
    <dbReference type="NCBI Taxonomy" id="410659"/>
    <lineage>
        <taxon>unclassified sequences</taxon>
        <taxon>metagenomes</taxon>
        <taxon>ecological metagenomes</taxon>
    </lineage>
</organism>
<dbReference type="InterPro" id="IPR003004">
    <property type="entry name" value="GspF/PilC"/>
</dbReference>
<comment type="caution">
    <text evidence="11">The sequence shown here is derived from an EMBL/GenBank/DDBJ whole genome shotgun (WGS) entry which is preliminary data.</text>
</comment>
<dbReference type="AlphaFoldDB" id="A0A1J5SGX9"/>
<evidence type="ECO:0000256" key="9">
    <source>
        <dbReference type="SAM" id="Phobius"/>
    </source>
</evidence>
<feature type="domain" description="Type II secretion system protein GspF" evidence="10">
    <location>
        <begin position="73"/>
        <end position="196"/>
    </location>
</feature>
<evidence type="ECO:0000256" key="5">
    <source>
        <dbReference type="ARBA" id="ARBA00022692"/>
    </source>
</evidence>
<sequence>MPNFAYRGRDSGGKAVSGQQEGMSPAGVADLLQGRGITPLSISPAPEAAKAGGGSVEIQLFKPKVLHIDVLMFTRQIYTLLKAGVPIMRALAGLQESSTNPAMREVLQQIRESLDSGRELSLSMARHPKVFTPFYLSMVRVGEMTGRLEEIFIRLFEHMEFERFMREQVKSALRYPSFVVSAMGIAIVVVNIFVIPAFAQVFKGFGSQLPLMTRILLGFSGFMVAWWPILIGGVVGAVFAFKSWTATVAGRYWWDKTKLRFPIAGKIVRKATLARFAGSFAMATRSGVPIIQALTNVAQTVDNDYIARKVEGMREGVERGESILRAANNAAVFTPVVLQMIAVGEESGALDDMMQQVAELYQNEVEYELKSLAQQIEPILITLLGILVLILALGIFLPIWDLGKVALKK</sequence>
<comment type="subcellular location">
    <subcellularLocation>
        <location evidence="1">Cell inner membrane</location>
        <topology evidence="1">Multi-pass membrane protein</topology>
    </subcellularLocation>
</comment>
<dbReference type="Gene3D" id="1.20.81.30">
    <property type="entry name" value="Type II secretion system (T2SS), domain F"/>
    <property type="match status" value="2"/>
</dbReference>
<keyword evidence="7 9" id="KW-0472">Membrane</keyword>
<feature type="transmembrane region" description="Helical" evidence="9">
    <location>
        <begin position="379"/>
        <end position="400"/>
    </location>
</feature>
<keyword evidence="3" id="KW-1003">Cell membrane</keyword>
<keyword evidence="6 9" id="KW-1133">Transmembrane helix</keyword>
<evidence type="ECO:0000256" key="7">
    <source>
        <dbReference type="ARBA" id="ARBA00023136"/>
    </source>
</evidence>